<dbReference type="RefSeq" id="WP_091451224.1">
    <property type="nucleotide sequence ID" value="NZ_FMZZ01000007.1"/>
</dbReference>
<organism evidence="4 5">
    <name type="scientific">Actinokineospora iranica</name>
    <dbReference type="NCBI Taxonomy" id="1271860"/>
    <lineage>
        <taxon>Bacteria</taxon>
        <taxon>Bacillati</taxon>
        <taxon>Actinomycetota</taxon>
        <taxon>Actinomycetes</taxon>
        <taxon>Pseudonocardiales</taxon>
        <taxon>Pseudonocardiaceae</taxon>
        <taxon>Actinokineospora</taxon>
    </lineage>
</organism>
<keyword evidence="1 2" id="KW-0238">DNA-binding</keyword>
<evidence type="ECO:0000259" key="3">
    <source>
        <dbReference type="PROSITE" id="PS50977"/>
    </source>
</evidence>
<proteinExistence type="predicted"/>
<evidence type="ECO:0000313" key="4">
    <source>
        <dbReference type="EMBL" id="SDD10240.1"/>
    </source>
</evidence>
<feature type="domain" description="HTH tetR-type" evidence="3">
    <location>
        <begin position="22"/>
        <end position="82"/>
    </location>
</feature>
<dbReference type="GO" id="GO:0003677">
    <property type="term" value="F:DNA binding"/>
    <property type="evidence" value="ECO:0007669"/>
    <property type="project" value="UniProtKB-UniRule"/>
</dbReference>
<protein>
    <submittedName>
        <fullName evidence="4">Regulatory protein, tetR family</fullName>
    </submittedName>
</protein>
<keyword evidence="5" id="KW-1185">Reference proteome</keyword>
<dbReference type="OrthoDB" id="3173376at2"/>
<dbReference type="STRING" id="1271860.SAMN05216174_107137"/>
<dbReference type="InterPro" id="IPR009057">
    <property type="entry name" value="Homeodomain-like_sf"/>
</dbReference>
<dbReference type="SUPFAM" id="SSF48498">
    <property type="entry name" value="Tetracyclin repressor-like, C-terminal domain"/>
    <property type="match status" value="1"/>
</dbReference>
<dbReference type="Gene3D" id="1.10.357.10">
    <property type="entry name" value="Tetracycline Repressor, domain 2"/>
    <property type="match status" value="1"/>
</dbReference>
<evidence type="ECO:0000256" key="2">
    <source>
        <dbReference type="PROSITE-ProRule" id="PRU00335"/>
    </source>
</evidence>
<dbReference type="EMBL" id="FMZZ01000007">
    <property type="protein sequence ID" value="SDD10240.1"/>
    <property type="molecule type" value="Genomic_DNA"/>
</dbReference>
<accession>A0A1G6RZZ3</accession>
<reference evidence="5" key="1">
    <citation type="submission" date="2016-10" db="EMBL/GenBank/DDBJ databases">
        <authorList>
            <person name="Varghese N."/>
            <person name="Submissions S."/>
        </authorList>
    </citation>
    <scope>NUCLEOTIDE SEQUENCE [LARGE SCALE GENOMIC DNA]</scope>
    <source>
        <strain evidence="5">IBRC-M 10403</strain>
    </source>
</reference>
<dbReference type="AlphaFoldDB" id="A0A1G6RZZ3"/>
<name>A0A1G6RZZ3_9PSEU</name>
<dbReference type="Proteomes" id="UP000199501">
    <property type="component" value="Unassembled WGS sequence"/>
</dbReference>
<dbReference type="InterPro" id="IPR036271">
    <property type="entry name" value="Tet_transcr_reg_TetR-rel_C_sf"/>
</dbReference>
<dbReference type="PROSITE" id="PS50977">
    <property type="entry name" value="HTH_TETR_2"/>
    <property type="match status" value="1"/>
</dbReference>
<evidence type="ECO:0000256" key="1">
    <source>
        <dbReference type="ARBA" id="ARBA00023125"/>
    </source>
</evidence>
<dbReference type="Pfam" id="PF00440">
    <property type="entry name" value="TetR_N"/>
    <property type="match status" value="1"/>
</dbReference>
<evidence type="ECO:0000313" key="5">
    <source>
        <dbReference type="Proteomes" id="UP000199501"/>
    </source>
</evidence>
<sequence>MAGRVPIHDTRPRSRYAAGLPAITAERIVDEALRLTEEHGLENWTLRQLAAAVEAYPAVVYHHVGDREAVAAAVLDRVAGMIPLPPAALPWRDWFRVLLGELRVVLRRYPGTARRLAARGPGVERAAPIADRGVALLREAGFGTESVLAHTTLLGTACQFIATEDDRGAEVHRADPAATGEFAHDIAEHPESVPGFFAGFYDYVVERTLDGMAARLARIRET</sequence>
<dbReference type="SUPFAM" id="SSF46689">
    <property type="entry name" value="Homeodomain-like"/>
    <property type="match status" value="1"/>
</dbReference>
<feature type="DNA-binding region" description="H-T-H motif" evidence="2">
    <location>
        <begin position="45"/>
        <end position="64"/>
    </location>
</feature>
<gene>
    <name evidence="4" type="ORF">SAMN05216174_107137</name>
</gene>
<dbReference type="InterPro" id="IPR001647">
    <property type="entry name" value="HTH_TetR"/>
</dbReference>